<dbReference type="GO" id="GO:0016787">
    <property type="term" value="F:hydrolase activity"/>
    <property type="evidence" value="ECO:0007669"/>
    <property type="project" value="InterPro"/>
</dbReference>
<comment type="caution">
    <text evidence="2">The sequence shown here is derived from an EMBL/GenBank/DDBJ whole genome shotgun (WGS) entry which is preliminary data.</text>
</comment>
<keyword evidence="3" id="KW-1185">Reference proteome</keyword>
<reference evidence="2 3" key="1">
    <citation type="submission" date="2018-06" db="EMBL/GenBank/DDBJ databases">
        <title>Whole genome sequencing of Candida tropicalis (genome annotated by CSBL at Korea University).</title>
        <authorList>
            <person name="Ahn J."/>
        </authorList>
    </citation>
    <scope>NUCLEOTIDE SEQUENCE [LARGE SCALE GENOMIC DNA]</scope>
    <source>
        <strain evidence="2 3">ATCC 20962</strain>
    </source>
</reference>
<name>A0A367YFW1_9ASCO</name>
<sequence>MTGLKDCCFKKFDHEGVYKGGYQEVAGLDSYVIGEPSDNVIVILTDIYGYKFNNARLLADDLNELTNLQVIIPDILLGDPVDPVGVFKREEWFAKHHPGITSPIVTDFLTKLREEKHPKKVFGIGYCFGAKFVVQNLGNGGLLDVGAVAHPSLLTVEEIDGISNPVLISTGEADAAFGPELRTQTIESLSKSGVRFQVDIFQGATHGYAVKGDLTNPVIKYAKEKTLLDQAYWFSQF</sequence>
<dbReference type="PANTHER" id="PTHR17630:SF44">
    <property type="entry name" value="PROTEIN AIM2"/>
    <property type="match status" value="1"/>
</dbReference>
<dbReference type="Gene3D" id="3.40.50.1820">
    <property type="entry name" value="alpha/beta hydrolase"/>
    <property type="match status" value="1"/>
</dbReference>
<evidence type="ECO:0000259" key="1">
    <source>
        <dbReference type="Pfam" id="PF01738"/>
    </source>
</evidence>
<dbReference type="InterPro" id="IPR002925">
    <property type="entry name" value="Dienelactn_hydro"/>
</dbReference>
<accession>A0A367YFW1</accession>
<dbReference type="STRING" id="5486.A0A367YFW1"/>
<protein>
    <submittedName>
        <fullName evidence="2">Protein AIM2</fullName>
    </submittedName>
</protein>
<evidence type="ECO:0000313" key="3">
    <source>
        <dbReference type="Proteomes" id="UP000253472"/>
    </source>
</evidence>
<dbReference type="AlphaFoldDB" id="A0A367YFW1"/>
<dbReference type="PANTHER" id="PTHR17630">
    <property type="entry name" value="DIENELACTONE HYDROLASE"/>
    <property type="match status" value="1"/>
</dbReference>
<organism evidence="2 3">
    <name type="scientific">Candida viswanathii</name>
    <dbReference type="NCBI Taxonomy" id="5486"/>
    <lineage>
        <taxon>Eukaryota</taxon>
        <taxon>Fungi</taxon>
        <taxon>Dikarya</taxon>
        <taxon>Ascomycota</taxon>
        <taxon>Saccharomycotina</taxon>
        <taxon>Pichiomycetes</taxon>
        <taxon>Debaryomycetaceae</taxon>
        <taxon>Candida/Lodderomyces clade</taxon>
        <taxon>Candida</taxon>
    </lineage>
</organism>
<dbReference type="Proteomes" id="UP000253472">
    <property type="component" value="Unassembled WGS sequence"/>
</dbReference>
<dbReference type="OrthoDB" id="17560at2759"/>
<dbReference type="InterPro" id="IPR029058">
    <property type="entry name" value="AB_hydrolase_fold"/>
</dbReference>
<dbReference type="SUPFAM" id="SSF53474">
    <property type="entry name" value="alpha/beta-Hydrolases"/>
    <property type="match status" value="1"/>
</dbReference>
<gene>
    <name evidence="2" type="primary">AIM2_0</name>
    <name evidence="2" type="ORF">Cantr_00770</name>
</gene>
<dbReference type="Pfam" id="PF01738">
    <property type="entry name" value="DLH"/>
    <property type="match status" value="1"/>
</dbReference>
<proteinExistence type="predicted"/>
<feature type="domain" description="Dienelactone hydrolase" evidence="1">
    <location>
        <begin position="35"/>
        <end position="236"/>
    </location>
</feature>
<evidence type="ECO:0000313" key="2">
    <source>
        <dbReference type="EMBL" id="RCK64765.1"/>
    </source>
</evidence>
<dbReference type="EMBL" id="QLNQ01000021">
    <property type="protein sequence ID" value="RCK64765.1"/>
    <property type="molecule type" value="Genomic_DNA"/>
</dbReference>